<feature type="region of interest" description="Disordered" evidence="1">
    <location>
        <begin position="1"/>
        <end position="24"/>
    </location>
</feature>
<proteinExistence type="predicted"/>
<organism evidence="2 3">
    <name type="scientific">Candidatus Accumulibacter phosphatis</name>
    <dbReference type="NCBI Taxonomy" id="327160"/>
    <lineage>
        <taxon>Bacteria</taxon>
        <taxon>Pseudomonadati</taxon>
        <taxon>Pseudomonadota</taxon>
        <taxon>Betaproteobacteria</taxon>
        <taxon>Candidatus Accumulibacter</taxon>
    </lineage>
</organism>
<dbReference type="Proteomes" id="UP000020077">
    <property type="component" value="Unassembled WGS sequence"/>
</dbReference>
<sequence length="112" mass="12291">MQLGIEQQIDNGHQRGDDEDEDRDANLVRDQVAQRCDGNIGDGHDDDCRQRQHHAVDQIGGHGEQGAEAQDLHQAGILVPDTVGTDLAEFFTTDHFSPPALAAKSCWRFSAT</sequence>
<dbReference type="AlphaFoldDB" id="A0A080LR71"/>
<protein>
    <submittedName>
        <fullName evidence="2">Uncharacterized protein</fullName>
    </submittedName>
</protein>
<accession>A0A080LR71</accession>
<comment type="caution">
    <text evidence="2">The sequence shown here is derived from an EMBL/GenBank/DDBJ whole genome shotgun (WGS) entry which is preliminary data.</text>
</comment>
<reference evidence="2 3" key="1">
    <citation type="submission" date="2014-02" db="EMBL/GenBank/DDBJ databases">
        <title>Expanding our view of genomic diversity in Candidatus Accumulibacter clades.</title>
        <authorList>
            <person name="Skennerton C.T."/>
            <person name="Barr J.J."/>
            <person name="Slater F.R."/>
            <person name="Bond P.L."/>
            <person name="Tyson G.W."/>
        </authorList>
    </citation>
    <scope>NUCLEOTIDE SEQUENCE [LARGE SCALE GENOMIC DNA]</scope>
    <source>
        <strain evidence="3">BA-91</strain>
    </source>
</reference>
<gene>
    <name evidence="2" type="ORF">AW09_004297</name>
</gene>
<evidence type="ECO:0000313" key="3">
    <source>
        <dbReference type="Proteomes" id="UP000020077"/>
    </source>
</evidence>
<name>A0A080LR71_9PROT</name>
<evidence type="ECO:0000256" key="1">
    <source>
        <dbReference type="SAM" id="MobiDB-lite"/>
    </source>
</evidence>
<dbReference type="EMBL" id="JDVG02000674">
    <property type="protein sequence ID" value="KFB70603.1"/>
    <property type="molecule type" value="Genomic_DNA"/>
</dbReference>
<evidence type="ECO:0000313" key="2">
    <source>
        <dbReference type="EMBL" id="KFB70603.1"/>
    </source>
</evidence>